<accession>A0A1I4XIF7</accession>
<feature type="domain" description="HTH cro/C1-type" evidence="1">
    <location>
        <begin position="18"/>
        <end position="72"/>
    </location>
</feature>
<evidence type="ECO:0000259" key="1">
    <source>
        <dbReference type="PROSITE" id="PS50943"/>
    </source>
</evidence>
<dbReference type="Pfam" id="PF19054">
    <property type="entry name" value="DUF5753"/>
    <property type="match status" value="1"/>
</dbReference>
<organism evidence="2 3">
    <name type="scientific">Actinomadura madurae</name>
    <dbReference type="NCBI Taxonomy" id="1993"/>
    <lineage>
        <taxon>Bacteria</taxon>
        <taxon>Bacillati</taxon>
        <taxon>Actinomycetota</taxon>
        <taxon>Actinomycetes</taxon>
        <taxon>Streptosporangiales</taxon>
        <taxon>Thermomonosporaceae</taxon>
        <taxon>Actinomadura</taxon>
    </lineage>
</organism>
<dbReference type="SUPFAM" id="SSF47413">
    <property type="entry name" value="lambda repressor-like DNA-binding domains"/>
    <property type="match status" value="1"/>
</dbReference>
<reference evidence="2 3" key="1">
    <citation type="submission" date="2016-10" db="EMBL/GenBank/DDBJ databases">
        <authorList>
            <person name="de Groot N.N."/>
        </authorList>
    </citation>
    <scope>NUCLEOTIDE SEQUENCE [LARGE SCALE GENOMIC DNA]</scope>
    <source>
        <strain evidence="2 3">DSM 43067</strain>
    </source>
</reference>
<dbReference type="PROSITE" id="PS50943">
    <property type="entry name" value="HTH_CROC1"/>
    <property type="match status" value="1"/>
</dbReference>
<dbReference type="SMART" id="SM00530">
    <property type="entry name" value="HTH_XRE"/>
    <property type="match status" value="1"/>
</dbReference>
<dbReference type="EMBL" id="FOVH01000001">
    <property type="protein sequence ID" value="SFN25614.1"/>
    <property type="molecule type" value="Genomic_DNA"/>
</dbReference>
<dbReference type="CDD" id="cd00093">
    <property type="entry name" value="HTH_XRE"/>
    <property type="match status" value="1"/>
</dbReference>
<dbReference type="InterPro" id="IPR010982">
    <property type="entry name" value="Lambda_DNA-bd_dom_sf"/>
</dbReference>
<dbReference type="InParanoid" id="A0A1I4XIF7"/>
<dbReference type="InterPro" id="IPR043917">
    <property type="entry name" value="DUF5753"/>
</dbReference>
<dbReference type="Pfam" id="PF13560">
    <property type="entry name" value="HTH_31"/>
    <property type="match status" value="1"/>
</dbReference>
<name>A0A1I4XIF7_9ACTN</name>
<sequence length="284" mass="32468">MSEATLSTTRRRKIGRVLRQLREEAGYTLKTAGKQLERSPSSLSQIENGVQWLRLRDLGFILDQYDVPTDLRAALMTLNEQDRQPGWWDAYRDLVSPEAIDYASVENNAARIMITETTYIPGLLQTEAYASALHQRQVPENPPEQIERWVAFRLARQQILQRSRVPRLDVTVDEAALRRVRGGRHVMRSQLRRLLNEMEKDYLHLHVLPLDVDPGPAYGGQFDLLEIGSPAILSIVLTDHLTGRWLLEGDTEVSRYKVKCIEVQSSALCQNASRDAIERIISEL</sequence>
<dbReference type="OrthoDB" id="5177725at2"/>
<gene>
    <name evidence="2" type="ORF">SAMN04489713_101890</name>
</gene>
<proteinExistence type="predicted"/>
<dbReference type="Gene3D" id="1.10.260.40">
    <property type="entry name" value="lambda repressor-like DNA-binding domains"/>
    <property type="match status" value="1"/>
</dbReference>
<dbReference type="RefSeq" id="WP_075019950.1">
    <property type="nucleotide sequence ID" value="NZ_FOVH01000001.1"/>
</dbReference>
<dbReference type="InterPro" id="IPR001387">
    <property type="entry name" value="Cro/C1-type_HTH"/>
</dbReference>
<evidence type="ECO:0000313" key="3">
    <source>
        <dbReference type="Proteomes" id="UP000183413"/>
    </source>
</evidence>
<dbReference type="AlphaFoldDB" id="A0A1I4XIF7"/>
<evidence type="ECO:0000313" key="2">
    <source>
        <dbReference type="EMBL" id="SFN25614.1"/>
    </source>
</evidence>
<dbReference type="STRING" id="1993.SAMN04489713_101890"/>
<dbReference type="GO" id="GO:0003677">
    <property type="term" value="F:DNA binding"/>
    <property type="evidence" value="ECO:0007669"/>
    <property type="project" value="InterPro"/>
</dbReference>
<dbReference type="Proteomes" id="UP000183413">
    <property type="component" value="Unassembled WGS sequence"/>
</dbReference>
<protein>
    <submittedName>
        <fullName evidence="2">Helix-turn-helix domain-containing protein</fullName>
    </submittedName>
</protein>
<keyword evidence="3" id="KW-1185">Reference proteome</keyword>